<evidence type="ECO:0000256" key="8">
    <source>
        <dbReference type="HAMAP-Rule" id="MF_00011"/>
    </source>
</evidence>
<evidence type="ECO:0000313" key="11">
    <source>
        <dbReference type="EMBL" id="TWT88366.1"/>
    </source>
</evidence>
<feature type="binding site" evidence="8">
    <location>
        <begin position="12"/>
        <end position="18"/>
    </location>
    <ligand>
        <name>GTP</name>
        <dbReference type="ChEBI" id="CHEBI:37565"/>
    </ligand>
</feature>
<dbReference type="NCBIfam" id="NF002223">
    <property type="entry name" value="PRK01117.1"/>
    <property type="match status" value="1"/>
</dbReference>
<protein>
    <recommendedName>
        <fullName evidence="8 10">Adenylosuccinate synthetase</fullName>
        <shortName evidence="8">AMPSase</shortName>
        <shortName evidence="8">AdSS</shortName>
        <ecNumber evidence="8 10">6.3.4.4</ecNumber>
    </recommendedName>
    <alternativeName>
        <fullName evidence="8">IMP--aspartate ligase</fullName>
    </alternativeName>
</protein>
<dbReference type="GO" id="GO:0044208">
    <property type="term" value="P:'de novo' AMP biosynthetic process"/>
    <property type="evidence" value="ECO:0007669"/>
    <property type="project" value="UniProtKB-UniRule"/>
</dbReference>
<gene>
    <name evidence="8 11" type="primary">purA</name>
    <name evidence="11" type="ORF">Mal64_18460</name>
</gene>
<dbReference type="OrthoDB" id="9807553at2"/>
<comment type="similarity">
    <text evidence="8 10">Belongs to the adenylosuccinate synthetase family.</text>
</comment>
<feature type="active site" description="Proton donor" evidence="8">
    <location>
        <position position="41"/>
    </location>
</feature>
<keyword evidence="6 8" id="KW-0460">Magnesium</keyword>
<dbReference type="FunFam" id="3.90.170.10:FF:000001">
    <property type="entry name" value="Adenylosuccinate synthetase"/>
    <property type="match status" value="1"/>
</dbReference>
<dbReference type="AlphaFoldDB" id="A0A5C5ZMP0"/>
<dbReference type="PROSITE" id="PS00513">
    <property type="entry name" value="ADENYLOSUCCIN_SYN_2"/>
    <property type="match status" value="1"/>
</dbReference>
<comment type="cofactor">
    <cofactor evidence="8">
        <name>Mg(2+)</name>
        <dbReference type="ChEBI" id="CHEBI:18420"/>
    </cofactor>
    <text evidence="8">Binds 1 Mg(2+) ion per subunit.</text>
</comment>
<feature type="binding site" evidence="8">
    <location>
        <begin position="418"/>
        <end position="420"/>
    </location>
    <ligand>
        <name>GTP</name>
        <dbReference type="ChEBI" id="CHEBI:37565"/>
    </ligand>
</feature>
<sequence length="440" mass="47554">MPGACVIGLQWGDEAKGKIVDLLTPRHDFVVRYQGGANAGHTVVVGKEVYKLSLLPSGVLTPGVTSVIAGGVVINPVKAIEELDELAGRGVEGLDKNLKISGRAHVIFPWHFAEDRALDANTSDGENIGTTQRGIGPCYRDKVARSHAIRFDDLYRDDLAQRIAHIVAEKNVVLAAIDKSGTFEPLDPAAIYEEYRGYAERLKSHLCDTTTMLLDAAEAGKKILFEGAQGALLDVDHGTYPFVTSSNSSGVGICNGSGLPARYVNHTLGVVKAYSTRVGGGPFPTEQDNDQGQQLRDQGNEYGTVTKRPRRCGWLDTVAVRYTARLGGADAIAVMLLDVLSGFDEIKICNAYELDGEQTRNFPSHVDDVRRVKPIYESLPGWSEDLTACKSIDELPANARGYLDRVAELVERPVELVSVGPGRDQSILVGDPPLLYEAIG</sequence>
<evidence type="ECO:0000256" key="5">
    <source>
        <dbReference type="ARBA" id="ARBA00022755"/>
    </source>
</evidence>
<dbReference type="Proteomes" id="UP000315440">
    <property type="component" value="Unassembled WGS sequence"/>
</dbReference>
<dbReference type="PROSITE" id="PS01266">
    <property type="entry name" value="ADENYLOSUCCIN_SYN_1"/>
    <property type="match status" value="1"/>
</dbReference>
<comment type="subunit">
    <text evidence="1 8">Homodimer.</text>
</comment>
<proteinExistence type="inferred from homology"/>
<keyword evidence="2 8" id="KW-0436">Ligase</keyword>
<evidence type="ECO:0000256" key="7">
    <source>
        <dbReference type="ARBA" id="ARBA00023134"/>
    </source>
</evidence>
<keyword evidence="12" id="KW-1185">Reference proteome</keyword>
<feature type="binding site" evidence="8">
    <location>
        <position position="40"/>
    </location>
    <ligand>
        <name>Mg(2+)</name>
        <dbReference type="ChEBI" id="CHEBI:18420"/>
    </ligand>
</feature>
<dbReference type="GO" id="GO:0000287">
    <property type="term" value="F:magnesium ion binding"/>
    <property type="evidence" value="ECO:0007669"/>
    <property type="project" value="UniProtKB-UniRule"/>
</dbReference>
<dbReference type="SUPFAM" id="SSF52540">
    <property type="entry name" value="P-loop containing nucleoside triphosphate hydrolases"/>
    <property type="match status" value="1"/>
</dbReference>
<dbReference type="PANTHER" id="PTHR11846:SF0">
    <property type="entry name" value="ADENYLOSUCCINATE SYNTHETASE"/>
    <property type="match status" value="1"/>
</dbReference>
<dbReference type="CDD" id="cd03108">
    <property type="entry name" value="AdSS"/>
    <property type="match status" value="1"/>
</dbReference>
<reference evidence="11 12" key="1">
    <citation type="submission" date="2019-02" db="EMBL/GenBank/DDBJ databases">
        <title>Deep-cultivation of Planctomycetes and their phenomic and genomic characterization uncovers novel biology.</title>
        <authorList>
            <person name="Wiegand S."/>
            <person name="Jogler M."/>
            <person name="Boedeker C."/>
            <person name="Pinto D."/>
            <person name="Vollmers J."/>
            <person name="Rivas-Marin E."/>
            <person name="Kohn T."/>
            <person name="Peeters S.H."/>
            <person name="Heuer A."/>
            <person name="Rast P."/>
            <person name="Oberbeckmann S."/>
            <person name="Bunk B."/>
            <person name="Jeske O."/>
            <person name="Meyerdierks A."/>
            <person name="Storesund J.E."/>
            <person name="Kallscheuer N."/>
            <person name="Luecker S."/>
            <person name="Lage O.M."/>
            <person name="Pohl T."/>
            <person name="Merkel B.J."/>
            <person name="Hornburger P."/>
            <person name="Mueller R.-W."/>
            <person name="Bruemmer F."/>
            <person name="Labrenz M."/>
            <person name="Spormann A.M."/>
            <person name="Op Den Camp H."/>
            <person name="Overmann J."/>
            <person name="Amann R."/>
            <person name="Jetten M.S.M."/>
            <person name="Mascher T."/>
            <person name="Medema M.H."/>
            <person name="Devos D.P."/>
            <person name="Kaster A.-K."/>
            <person name="Ovreas L."/>
            <person name="Rohde M."/>
            <person name="Galperin M.Y."/>
            <person name="Jogler C."/>
        </authorList>
    </citation>
    <scope>NUCLEOTIDE SEQUENCE [LARGE SCALE GENOMIC DNA]</scope>
    <source>
        <strain evidence="11 12">Mal64</strain>
    </source>
</reference>
<dbReference type="HAMAP" id="MF_00011">
    <property type="entry name" value="Adenylosucc_synth"/>
    <property type="match status" value="1"/>
</dbReference>
<dbReference type="EMBL" id="SJPQ01000002">
    <property type="protein sequence ID" value="TWT88366.1"/>
    <property type="molecule type" value="Genomic_DNA"/>
</dbReference>
<keyword evidence="8" id="KW-0963">Cytoplasm</keyword>
<keyword evidence="5 8" id="KW-0658">Purine biosynthesis</keyword>
<evidence type="ECO:0000256" key="4">
    <source>
        <dbReference type="ARBA" id="ARBA00022741"/>
    </source>
</evidence>
<dbReference type="EC" id="6.3.4.4" evidence="8 10"/>
<dbReference type="InterPro" id="IPR018220">
    <property type="entry name" value="Adenylosuccin_syn_GTP-bd"/>
</dbReference>
<dbReference type="NCBIfam" id="TIGR00184">
    <property type="entry name" value="purA"/>
    <property type="match status" value="1"/>
</dbReference>
<feature type="binding site" evidence="8">
    <location>
        <position position="310"/>
    </location>
    <ligand>
        <name>GTP</name>
        <dbReference type="ChEBI" id="CHEBI:37565"/>
    </ligand>
</feature>
<dbReference type="GO" id="GO:0005737">
    <property type="term" value="C:cytoplasm"/>
    <property type="evidence" value="ECO:0007669"/>
    <property type="project" value="UniProtKB-SubCell"/>
</dbReference>
<comment type="subcellular location">
    <subcellularLocation>
        <location evidence="8">Cytoplasm</location>
    </subcellularLocation>
</comment>
<feature type="binding site" description="in other chain" evidence="8">
    <location>
        <begin position="38"/>
        <end position="41"/>
    </location>
    <ligand>
        <name>IMP</name>
        <dbReference type="ChEBI" id="CHEBI:58053"/>
        <note>ligand shared between dimeric partners</note>
    </ligand>
</feature>
<evidence type="ECO:0000256" key="2">
    <source>
        <dbReference type="ARBA" id="ARBA00022598"/>
    </source>
</evidence>
<feature type="binding site" description="in other chain" evidence="8">
    <location>
        <begin position="13"/>
        <end position="16"/>
    </location>
    <ligand>
        <name>IMP</name>
        <dbReference type="ChEBI" id="CHEBI:58053"/>
        <note>ligand shared between dimeric partners</note>
    </ligand>
</feature>
<comment type="function">
    <text evidence="8">Plays an important role in the de novo pathway of purine nucleotide biosynthesis. Catalyzes the first committed step in the biosynthesis of AMP from IMP.</text>
</comment>
<evidence type="ECO:0000313" key="12">
    <source>
        <dbReference type="Proteomes" id="UP000315440"/>
    </source>
</evidence>
<dbReference type="GO" id="GO:0046040">
    <property type="term" value="P:IMP metabolic process"/>
    <property type="evidence" value="ECO:0007669"/>
    <property type="project" value="TreeGrafter"/>
</dbReference>
<evidence type="ECO:0000256" key="3">
    <source>
        <dbReference type="ARBA" id="ARBA00022723"/>
    </source>
</evidence>
<name>A0A5C5ZMP0_9BACT</name>
<dbReference type="InterPro" id="IPR033128">
    <property type="entry name" value="Adenylosuccin_syn_Lys_AS"/>
</dbReference>
<dbReference type="Gene3D" id="3.90.170.10">
    <property type="entry name" value="Adenylosuccinate Synthetase, subunit A, domain 3"/>
    <property type="match status" value="1"/>
</dbReference>
<evidence type="ECO:0000256" key="10">
    <source>
        <dbReference type="RuleBase" id="RU000520"/>
    </source>
</evidence>
<comment type="catalytic activity">
    <reaction evidence="8 10">
        <text>IMP + L-aspartate + GTP = N(6)-(1,2-dicarboxyethyl)-AMP + GDP + phosphate + 2 H(+)</text>
        <dbReference type="Rhea" id="RHEA:15753"/>
        <dbReference type="ChEBI" id="CHEBI:15378"/>
        <dbReference type="ChEBI" id="CHEBI:29991"/>
        <dbReference type="ChEBI" id="CHEBI:37565"/>
        <dbReference type="ChEBI" id="CHEBI:43474"/>
        <dbReference type="ChEBI" id="CHEBI:57567"/>
        <dbReference type="ChEBI" id="CHEBI:58053"/>
        <dbReference type="ChEBI" id="CHEBI:58189"/>
        <dbReference type="EC" id="6.3.4.4"/>
    </reaction>
</comment>
<dbReference type="Pfam" id="PF00709">
    <property type="entry name" value="Adenylsucc_synt"/>
    <property type="match status" value="1"/>
</dbReference>
<dbReference type="Gene3D" id="3.40.440.10">
    <property type="entry name" value="Adenylosuccinate Synthetase, subunit A, domain 1"/>
    <property type="match status" value="1"/>
</dbReference>
<organism evidence="11 12">
    <name type="scientific">Pseudobythopirellula maris</name>
    <dbReference type="NCBI Taxonomy" id="2527991"/>
    <lineage>
        <taxon>Bacteria</taxon>
        <taxon>Pseudomonadati</taxon>
        <taxon>Planctomycetota</taxon>
        <taxon>Planctomycetia</taxon>
        <taxon>Pirellulales</taxon>
        <taxon>Lacipirellulaceae</taxon>
        <taxon>Pseudobythopirellula</taxon>
    </lineage>
</organism>
<feature type="binding site" description="in other chain" evidence="8">
    <location>
        <position position="131"/>
    </location>
    <ligand>
        <name>IMP</name>
        <dbReference type="ChEBI" id="CHEBI:58053"/>
        <note>ligand shared between dimeric partners</note>
    </ligand>
</feature>
<feature type="binding site" description="in other chain" evidence="8">
    <location>
        <position position="229"/>
    </location>
    <ligand>
        <name>IMP</name>
        <dbReference type="ChEBI" id="CHEBI:58053"/>
        <note>ligand shared between dimeric partners</note>
    </ligand>
</feature>
<dbReference type="Gene3D" id="1.10.300.10">
    <property type="entry name" value="Adenylosuccinate Synthetase, subunit A, domain 2"/>
    <property type="match status" value="1"/>
</dbReference>
<evidence type="ECO:0000256" key="1">
    <source>
        <dbReference type="ARBA" id="ARBA00011738"/>
    </source>
</evidence>
<feature type="binding site" evidence="8">
    <location>
        <begin position="304"/>
        <end position="310"/>
    </location>
    <ligand>
        <name>substrate</name>
    </ligand>
</feature>
<comment type="caution">
    <text evidence="11">The sequence shown here is derived from an EMBL/GenBank/DDBJ whole genome shotgun (WGS) entry which is preliminary data.</text>
</comment>
<feature type="binding site" evidence="8">
    <location>
        <position position="13"/>
    </location>
    <ligand>
        <name>Mg(2+)</name>
        <dbReference type="ChEBI" id="CHEBI:18420"/>
    </ligand>
</feature>
<dbReference type="InterPro" id="IPR027417">
    <property type="entry name" value="P-loop_NTPase"/>
</dbReference>
<comment type="pathway">
    <text evidence="8 10">Purine metabolism; AMP biosynthesis via de novo pathway; AMP from IMP: step 1/2.</text>
</comment>
<feature type="binding site" evidence="8">
    <location>
        <begin position="40"/>
        <end position="42"/>
    </location>
    <ligand>
        <name>GTP</name>
        <dbReference type="ChEBI" id="CHEBI:37565"/>
    </ligand>
</feature>
<feature type="binding site" evidence="8">
    <location>
        <position position="145"/>
    </location>
    <ligand>
        <name>IMP</name>
        <dbReference type="ChEBI" id="CHEBI:58053"/>
        <note>ligand shared between dimeric partners</note>
    </ligand>
</feature>
<dbReference type="InterPro" id="IPR042111">
    <property type="entry name" value="Adenylosuccinate_synth_dom3"/>
</dbReference>
<dbReference type="SMART" id="SM00788">
    <property type="entry name" value="Adenylsucc_synt"/>
    <property type="match status" value="1"/>
</dbReference>
<feature type="binding site" description="in other chain" evidence="8">
    <location>
        <position position="308"/>
    </location>
    <ligand>
        <name>IMP</name>
        <dbReference type="ChEBI" id="CHEBI:58053"/>
        <note>ligand shared between dimeric partners</note>
    </ligand>
</feature>
<dbReference type="RefSeq" id="WP_146399365.1">
    <property type="nucleotide sequence ID" value="NZ_SJPQ01000002.1"/>
</dbReference>
<feature type="active site" evidence="9">
    <location>
        <position position="142"/>
    </location>
</feature>
<evidence type="ECO:0000256" key="6">
    <source>
        <dbReference type="ARBA" id="ARBA00022842"/>
    </source>
</evidence>
<dbReference type="GO" id="GO:0005525">
    <property type="term" value="F:GTP binding"/>
    <property type="evidence" value="ECO:0007669"/>
    <property type="project" value="UniProtKB-UniRule"/>
</dbReference>
<dbReference type="UniPathway" id="UPA00075">
    <property type="reaction ID" value="UER00335"/>
</dbReference>
<keyword evidence="7 8" id="KW-0342">GTP-binding</keyword>
<evidence type="ECO:0000256" key="9">
    <source>
        <dbReference type="PROSITE-ProRule" id="PRU10134"/>
    </source>
</evidence>
<dbReference type="PANTHER" id="PTHR11846">
    <property type="entry name" value="ADENYLOSUCCINATE SYNTHETASE"/>
    <property type="match status" value="1"/>
</dbReference>
<keyword evidence="3 8" id="KW-0479">Metal-binding</keyword>
<dbReference type="GO" id="GO:0004019">
    <property type="term" value="F:adenylosuccinate synthase activity"/>
    <property type="evidence" value="ECO:0007669"/>
    <property type="project" value="UniProtKB-UniRule"/>
</dbReference>
<keyword evidence="4 8" id="KW-0547">Nucleotide-binding</keyword>
<feature type="binding site" description="in other chain" evidence="8">
    <location>
        <position position="244"/>
    </location>
    <ligand>
        <name>IMP</name>
        <dbReference type="ChEBI" id="CHEBI:58053"/>
        <note>ligand shared between dimeric partners</note>
    </ligand>
</feature>
<accession>A0A5C5ZMP0</accession>
<dbReference type="InterPro" id="IPR042110">
    <property type="entry name" value="Adenylosuccinate_synth_dom2"/>
</dbReference>
<dbReference type="InterPro" id="IPR042109">
    <property type="entry name" value="Adenylosuccinate_synth_dom1"/>
</dbReference>
<feature type="binding site" evidence="8">
    <location>
        <begin position="336"/>
        <end position="338"/>
    </location>
    <ligand>
        <name>GTP</name>
        <dbReference type="ChEBI" id="CHEBI:37565"/>
    </ligand>
</feature>
<dbReference type="InterPro" id="IPR001114">
    <property type="entry name" value="Adenylosuccinate_synthetase"/>
</dbReference>
<feature type="active site" description="Proton acceptor" evidence="8">
    <location>
        <position position="13"/>
    </location>
</feature>